<dbReference type="SUPFAM" id="SSF51126">
    <property type="entry name" value="Pectin lyase-like"/>
    <property type="match status" value="1"/>
</dbReference>
<dbReference type="InterPro" id="IPR011050">
    <property type="entry name" value="Pectin_lyase_fold/virulence"/>
</dbReference>
<keyword evidence="3" id="KW-1185">Reference proteome</keyword>
<feature type="chain" id="PRO_5047476603" description="Right handed beta helix domain-containing protein" evidence="1">
    <location>
        <begin position="20"/>
        <end position="367"/>
    </location>
</feature>
<keyword evidence="1" id="KW-0732">Signal</keyword>
<comment type="caution">
    <text evidence="2">The sequence shown here is derived from an EMBL/GenBank/DDBJ whole genome shotgun (WGS) entry which is preliminary data.</text>
</comment>
<proteinExistence type="predicted"/>
<dbReference type="Gene3D" id="2.160.20.10">
    <property type="entry name" value="Single-stranded right-handed beta-helix, Pectin lyase-like"/>
    <property type="match status" value="1"/>
</dbReference>
<name>A0ABP7H200_9FLAO</name>
<reference evidence="3" key="1">
    <citation type="journal article" date="2019" name="Int. J. Syst. Evol. Microbiol.">
        <title>The Global Catalogue of Microorganisms (GCM) 10K type strain sequencing project: providing services to taxonomists for standard genome sequencing and annotation.</title>
        <authorList>
            <consortium name="The Broad Institute Genomics Platform"/>
            <consortium name="The Broad Institute Genome Sequencing Center for Infectious Disease"/>
            <person name="Wu L."/>
            <person name="Ma J."/>
        </authorList>
    </citation>
    <scope>NUCLEOTIDE SEQUENCE [LARGE SCALE GENOMIC DNA]</scope>
    <source>
        <strain evidence="3">JCM 17525</strain>
    </source>
</reference>
<feature type="signal peptide" evidence="1">
    <location>
        <begin position="1"/>
        <end position="19"/>
    </location>
</feature>
<accession>A0ABP7H200</accession>
<evidence type="ECO:0000313" key="3">
    <source>
        <dbReference type="Proteomes" id="UP001501456"/>
    </source>
</evidence>
<gene>
    <name evidence="2" type="ORF">GCM10022271_13290</name>
</gene>
<dbReference type="EMBL" id="BAABBI010000001">
    <property type="protein sequence ID" value="GAA3782320.1"/>
    <property type="molecule type" value="Genomic_DNA"/>
</dbReference>
<sequence>MMKNLLCLVALFIISYTQAQNIFIVDNDPVIDTSPAHMFNNITDAIAAANNGDIIYVQPSLTSYGAVTINKEITLFGSGYAPELNDGRRTELSSVRIDADNIKISGFYISTYITYNSSTSTSDNIIIEDNFVNQTIFVGSTNAGHATTNNNWIIRGNIINYGITLHADPTKCVNTVITNNHITLLNGSTSASYALRYFNDTTIFNNNVVRINHTWGNTNIFPNMTGDVTAFNNIFISNGINTLFTPTTGRTLTLNNSISYMSTGGTLSLAMPGTGNFDNQNPFFTSVASSAFDMAPEDDFTLSPSSVGLNAGSDGNDIGIYNGDYDFDMRGYPTELPYLTSFTISNNLIEAGENINVNVKANANKSN</sequence>
<protein>
    <recommendedName>
        <fullName evidence="4">Right handed beta helix domain-containing protein</fullName>
    </recommendedName>
</protein>
<evidence type="ECO:0000256" key="1">
    <source>
        <dbReference type="SAM" id="SignalP"/>
    </source>
</evidence>
<dbReference type="Proteomes" id="UP001501456">
    <property type="component" value="Unassembled WGS sequence"/>
</dbReference>
<evidence type="ECO:0008006" key="4">
    <source>
        <dbReference type="Google" id="ProtNLM"/>
    </source>
</evidence>
<organism evidence="2 3">
    <name type="scientific">Corallibacter vietnamensis</name>
    <dbReference type="NCBI Taxonomy" id="904130"/>
    <lineage>
        <taxon>Bacteria</taxon>
        <taxon>Pseudomonadati</taxon>
        <taxon>Bacteroidota</taxon>
        <taxon>Flavobacteriia</taxon>
        <taxon>Flavobacteriales</taxon>
        <taxon>Flavobacteriaceae</taxon>
        <taxon>Corallibacter</taxon>
    </lineage>
</organism>
<dbReference type="InterPro" id="IPR012334">
    <property type="entry name" value="Pectin_lyas_fold"/>
</dbReference>
<evidence type="ECO:0000313" key="2">
    <source>
        <dbReference type="EMBL" id="GAA3782320.1"/>
    </source>
</evidence>